<dbReference type="PANTHER" id="PTHR30093:SF34">
    <property type="entry name" value="PREPILIN PEPTIDASE-DEPENDENT PROTEIN D"/>
    <property type="match status" value="1"/>
</dbReference>
<dbReference type="RefSeq" id="WP_180086812.1">
    <property type="nucleotide sequence ID" value="NZ_JACHLA010000004.1"/>
</dbReference>
<comment type="caution">
    <text evidence="4">The sequence shown here is derived from an EMBL/GenBank/DDBJ whole genome shotgun (WGS) entry which is preliminary data.</text>
</comment>
<evidence type="ECO:0000256" key="2">
    <source>
        <dbReference type="ARBA" id="ARBA00022481"/>
    </source>
</evidence>
<dbReference type="InterPro" id="IPR045584">
    <property type="entry name" value="Pilin-like"/>
</dbReference>
<gene>
    <name evidence="4" type="ORF">HNP34_001197</name>
</gene>
<evidence type="ECO:0000256" key="1">
    <source>
        <dbReference type="ARBA" id="ARBA00005233"/>
    </source>
</evidence>
<dbReference type="Pfam" id="PF07963">
    <property type="entry name" value="N_methyl"/>
    <property type="match status" value="1"/>
</dbReference>
<dbReference type="AlphaFoldDB" id="A0AAW3VF50"/>
<dbReference type="SUPFAM" id="SSF54523">
    <property type="entry name" value="Pili subunits"/>
    <property type="match status" value="1"/>
</dbReference>
<keyword evidence="3" id="KW-1133">Transmembrane helix</keyword>
<keyword evidence="3" id="KW-0812">Transmembrane</keyword>
<dbReference type="EMBL" id="JACHLA010000004">
    <property type="protein sequence ID" value="MBB6363076.1"/>
    <property type="molecule type" value="Genomic_DNA"/>
</dbReference>
<keyword evidence="3" id="KW-0472">Membrane</keyword>
<keyword evidence="2" id="KW-0488">Methylation</keyword>
<protein>
    <submittedName>
        <fullName evidence="4">Type IV pilus assembly protein PilA</fullName>
    </submittedName>
</protein>
<sequence length="126" mass="12811">MNAQKGFTLIELMIVVAIIGILAAIAIPAYQNYSKKSSQNACLAEVKAYANTVYTDINDPNVSAASALTTAKAASAPVGACASVTITGDIAAPIVEGVIKNPLDSTKPKVKCELANNVKCTAGVAA</sequence>
<dbReference type="PANTHER" id="PTHR30093">
    <property type="entry name" value="GENERAL SECRETION PATHWAY PROTEIN G"/>
    <property type="match status" value="1"/>
</dbReference>
<reference evidence="4 5" key="1">
    <citation type="submission" date="2020-08" db="EMBL/GenBank/DDBJ databases">
        <title>Functional genomics of gut bacteria from endangered species of beetles.</title>
        <authorList>
            <person name="Carlos-Shanley C."/>
        </authorList>
    </citation>
    <scope>NUCLEOTIDE SEQUENCE [LARGE SCALE GENOMIC DNA]</scope>
    <source>
        <strain evidence="4 5">S00127</strain>
    </source>
</reference>
<feature type="transmembrane region" description="Helical" evidence="3">
    <location>
        <begin position="6"/>
        <end position="30"/>
    </location>
</feature>
<organism evidence="4 5">
    <name type="scientific">Acinetobacter lwoffii</name>
    <dbReference type="NCBI Taxonomy" id="28090"/>
    <lineage>
        <taxon>Bacteria</taxon>
        <taxon>Pseudomonadati</taxon>
        <taxon>Pseudomonadota</taxon>
        <taxon>Gammaproteobacteria</taxon>
        <taxon>Moraxellales</taxon>
        <taxon>Moraxellaceae</taxon>
        <taxon>Acinetobacter</taxon>
    </lineage>
</organism>
<dbReference type="Gene3D" id="3.30.700.10">
    <property type="entry name" value="Glycoprotein, Type 4 Pilin"/>
    <property type="match status" value="1"/>
</dbReference>
<evidence type="ECO:0000313" key="5">
    <source>
        <dbReference type="Proteomes" id="UP000548425"/>
    </source>
</evidence>
<evidence type="ECO:0000256" key="3">
    <source>
        <dbReference type="SAM" id="Phobius"/>
    </source>
</evidence>
<accession>A0AAW3VF50</accession>
<proteinExistence type="inferred from homology"/>
<evidence type="ECO:0000313" key="4">
    <source>
        <dbReference type="EMBL" id="MBB6363076.1"/>
    </source>
</evidence>
<dbReference type="Proteomes" id="UP000548425">
    <property type="component" value="Unassembled WGS sequence"/>
</dbReference>
<name>A0AAW3VF50_ACILW</name>
<dbReference type="NCBIfam" id="TIGR02532">
    <property type="entry name" value="IV_pilin_GFxxxE"/>
    <property type="match status" value="1"/>
</dbReference>
<comment type="similarity">
    <text evidence="1">Belongs to the N-Me-Phe pilin family.</text>
</comment>
<dbReference type="PROSITE" id="PS00409">
    <property type="entry name" value="PROKAR_NTER_METHYL"/>
    <property type="match status" value="1"/>
</dbReference>
<dbReference type="InterPro" id="IPR012902">
    <property type="entry name" value="N_methyl_site"/>
</dbReference>